<name>A0A8G1VJD8_9EURO</name>
<evidence type="ECO:0000313" key="1">
    <source>
        <dbReference type="EMBL" id="RAH55504.1"/>
    </source>
</evidence>
<gene>
    <name evidence="1" type="ORF">BO85DRAFT_73100</name>
</gene>
<reference evidence="1 2" key="1">
    <citation type="submission" date="2018-02" db="EMBL/GenBank/DDBJ databases">
        <title>The genomes of Aspergillus section Nigri reveals drivers in fungal speciation.</title>
        <authorList>
            <consortium name="DOE Joint Genome Institute"/>
            <person name="Vesth T.C."/>
            <person name="Nybo J."/>
            <person name="Theobald S."/>
            <person name="Brandl J."/>
            <person name="Frisvad J.C."/>
            <person name="Nielsen K.F."/>
            <person name="Lyhne E.K."/>
            <person name="Kogle M.E."/>
            <person name="Kuo A."/>
            <person name="Riley R."/>
            <person name="Clum A."/>
            <person name="Nolan M."/>
            <person name="Lipzen A."/>
            <person name="Salamov A."/>
            <person name="Henrissat B."/>
            <person name="Wiebenga A."/>
            <person name="De vries R.P."/>
            <person name="Grigoriev I.V."/>
            <person name="Mortensen U.H."/>
            <person name="Andersen M.R."/>
            <person name="Baker S.E."/>
        </authorList>
    </citation>
    <scope>NUCLEOTIDE SEQUENCE [LARGE SCALE GENOMIC DNA]</scope>
    <source>
        <strain evidence="1 2">CBS 112811</strain>
    </source>
</reference>
<accession>A0A8G1VJD8</accession>
<sequence>MSLTASNAAAFSETPRRAPLTARRSAASFPGWELCPLTHSNKVFTFSSLRSSIFERIDSTRSLLSTGLLPAVIQLLRRHFVNHTVTQLIAYWLSVKMVTSRCRGAMSSARRMAVSSAR</sequence>
<dbReference type="AlphaFoldDB" id="A0A8G1VJD8"/>
<organism evidence="1 2">
    <name type="scientific">Aspergillus piperis CBS 112811</name>
    <dbReference type="NCBI Taxonomy" id="1448313"/>
    <lineage>
        <taxon>Eukaryota</taxon>
        <taxon>Fungi</taxon>
        <taxon>Dikarya</taxon>
        <taxon>Ascomycota</taxon>
        <taxon>Pezizomycotina</taxon>
        <taxon>Eurotiomycetes</taxon>
        <taxon>Eurotiomycetidae</taxon>
        <taxon>Eurotiales</taxon>
        <taxon>Aspergillaceae</taxon>
        <taxon>Aspergillus</taxon>
        <taxon>Aspergillus subgen. Circumdati</taxon>
    </lineage>
</organism>
<keyword evidence="2" id="KW-1185">Reference proteome</keyword>
<protein>
    <submittedName>
        <fullName evidence="1">Uncharacterized protein</fullName>
    </submittedName>
</protein>
<dbReference type="EMBL" id="KZ825068">
    <property type="protein sequence ID" value="RAH55504.1"/>
    <property type="molecule type" value="Genomic_DNA"/>
</dbReference>
<evidence type="ECO:0000313" key="2">
    <source>
        <dbReference type="Proteomes" id="UP000249526"/>
    </source>
</evidence>
<dbReference type="RefSeq" id="XP_025513426.1">
    <property type="nucleotide sequence ID" value="XM_025665622.1"/>
</dbReference>
<dbReference type="GeneID" id="37169024"/>
<proteinExistence type="predicted"/>
<dbReference type="Proteomes" id="UP000249526">
    <property type="component" value="Unassembled WGS sequence"/>
</dbReference>